<evidence type="ECO:0000313" key="2">
    <source>
        <dbReference type="EMBL" id="CAH2244913.1"/>
    </source>
</evidence>
<dbReference type="InterPro" id="IPR000477">
    <property type="entry name" value="RT_dom"/>
</dbReference>
<evidence type="ECO:0000313" key="3">
    <source>
        <dbReference type="Proteomes" id="UP000838756"/>
    </source>
</evidence>
<proteinExistence type="predicted"/>
<reference evidence="2" key="1">
    <citation type="submission" date="2022-03" db="EMBL/GenBank/DDBJ databases">
        <authorList>
            <person name="Lindestad O."/>
        </authorList>
    </citation>
    <scope>NUCLEOTIDE SEQUENCE</scope>
</reference>
<dbReference type="AlphaFoldDB" id="A0A8S4S641"/>
<comment type="caution">
    <text evidence="2">The sequence shown here is derived from an EMBL/GenBank/DDBJ whole genome shotgun (WGS) entry which is preliminary data.</text>
</comment>
<feature type="domain" description="Reverse transcriptase" evidence="1">
    <location>
        <begin position="1"/>
        <end position="93"/>
    </location>
</feature>
<dbReference type="OrthoDB" id="425681at2759"/>
<keyword evidence="3" id="KW-1185">Reference proteome</keyword>
<evidence type="ECO:0000259" key="1">
    <source>
        <dbReference type="PROSITE" id="PS50878"/>
    </source>
</evidence>
<accession>A0A8S4S641</accession>
<dbReference type="PROSITE" id="PS50878">
    <property type="entry name" value="RT_POL"/>
    <property type="match status" value="1"/>
</dbReference>
<dbReference type="PANTHER" id="PTHR47027">
    <property type="entry name" value="REVERSE TRANSCRIPTASE DOMAIN-CONTAINING PROTEIN"/>
    <property type="match status" value="1"/>
</dbReference>
<dbReference type="Pfam" id="PF00078">
    <property type="entry name" value="RVT_1"/>
    <property type="match status" value="1"/>
</dbReference>
<dbReference type="Proteomes" id="UP000838756">
    <property type="component" value="Unassembled WGS sequence"/>
</dbReference>
<protein>
    <submittedName>
        <fullName evidence="2">Jg7867 protein</fullName>
    </submittedName>
</protein>
<sequence length="145" mass="16386">MRRTLDGWDCGVRIGGVKLTNLRYADDTTLLAASETEMTSLLDRMEQISNAMGLFINRSKTRAMVVDRVGRLELTGSLNLEIVENFIYLGSNISATGSCETEIRRRIAKSAMSQLHRTWKYRNISIKTKSASGPRTYFSYIYVCS</sequence>
<gene>
    <name evidence="2" type="primary">jg7867</name>
    <name evidence="2" type="ORF">PAEG_LOCUS20813</name>
</gene>
<dbReference type="EMBL" id="CAKXAJ010025870">
    <property type="protein sequence ID" value="CAH2244913.1"/>
    <property type="molecule type" value="Genomic_DNA"/>
</dbReference>
<name>A0A8S4S641_9NEOP</name>
<organism evidence="2 3">
    <name type="scientific">Pararge aegeria aegeria</name>
    <dbReference type="NCBI Taxonomy" id="348720"/>
    <lineage>
        <taxon>Eukaryota</taxon>
        <taxon>Metazoa</taxon>
        <taxon>Ecdysozoa</taxon>
        <taxon>Arthropoda</taxon>
        <taxon>Hexapoda</taxon>
        <taxon>Insecta</taxon>
        <taxon>Pterygota</taxon>
        <taxon>Neoptera</taxon>
        <taxon>Endopterygota</taxon>
        <taxon>Lepidoptera</taxon>
        <taxon>Glossata</taxon>
        <taxon>Ditrysia</taxon>
        <taxon>Papilionoidea</taxon>
        <taxon>Nymphalidae</taxon>
        <taxon>Satyrinae</taxon>
        <taxon>Satyrini</taxon>
        <taxon>Parargina</taxon>
        <taxon>Pararge</taxon>
    </lineage>
</organism>
<dbReference type="PANTHER" id="PTHR47027:SF8">
    <property type="entry name" value="RIBONUCLEASE H"/>
    <property type="match status" value="1"/>
</dbReference>